<dbReference type="GO" id="GO:0004672">
    <property type="term" value="F:protein kinase activity"/>
    <property type="evidence" value="ECO:0007669"/>
    <property type="project" value="InterPro"/>
</dbReference>
<evidence type="ECO:0000256" key="1">
    <source>
        <dbReference type="SAM" id="MobiDB-lite"/>
    </source>
</evidence>
<dbReference type="RefSeq" id="XP_033521122.1">
    <property type="nucleotide sequence ID" value="XM_033666843.1"/>
</dbReference>
<dbReference type="PROSITE" id="PS50011">
    <property type="entry name" value="PROTEIN_KINASE_DOM"/>
    <property type="match status" value="1"/>
</dbReference>
<organism evidence="3 4">
    <name type="scientific">Dothidotthia symphoricarpi CBS 119687</name>
    <dbReference type="NCBI Taxonomy" id="1392245"/>
    <lineage>
        <taxon>Eukaryota</taxon>
        <taxon>Fungi</taxon>
        <taxon>Dikarya</taxon>
        <taxon>Ascomycota</taxon>
        <taxon>Pezizomycotina</taxon>
        <taxon>Dothideomycetes</taxon>
        <taxon>Pleosporomycetidae</taxon>
        <taxon>Pleosporales</taxon>
        <taxon>Dothidotthiaceae</taxon>
        <taxon>Dothidotthia</taxon>
    </lineage>
</organism>
<evidence type="ECO:0000313" key="3">
    <source>
        <dbReference type="EMBL" id="KAF2126730.1"/>
    </source>
</evidence>
<feature type="domain" description="Protein kinase" evidence="2">
    <location>
        <begin position="176"/>
        <end position="476"/>
    </location>
</feature>
<dbReference type="InterPro" id="IPR011009">
    <property type="entry name" value="Kinase-like_dom_sf"/>
</dbReference>
<dbReference type="Proteomes" id="UP000799771">
    <property type="component" value="Unassembled WGS sequence"/>
</dbReference>
<keyword evidence="4" id="KW-1185">Reference proteome</keyword>
<dbReference type="GO" id="GO:0005524">
    <property type="term" value="F:ATP binding"/>
    <property type="evidence" value="ECO:0007669"/>
    <property type="project" value="InterPro"/>
</dbReference>
<dbReference type="AlphaFoldDB" id="A0A6A6A4K1"/>
<name>A0A6A6A4K1_9PLEO</name>
<protein>
    <recommendedName>
        <fullName evidence="2">Protein kinase domain-containing protein</fullName>
    </recommendedName>
</protein>
<dbReference type="SUPFAM" id="SSF56112">
    <property type="entry name" value="Protein kinase-like (PK-like)"/>
    <property type="match status" value="1"/>
</dbReference>
<feature type="region of interest" description="Disordered" evidence="1">
    <location>
        <begin position="406"/>
        <end position="476"/>
    </location>
</feature>
<dbReference type="GeneID" id="54407275"/>
<proteinExistence type="predicted"/>
<dbReference type="OrthoDB" id="3673723at2759"/>
<gene>
    <name evidence="3" type="ORF">P153DRAFT_359087</name>
</gene>
<feature type="compositionally biased region" description="Acidic residues" evidence="1">
    <location>
        <begin position="416"/>
        <end position="429"/>
    </location>
</feature>
<dbReference type="EMBL" id="ML977512">
    <property type="protein sequence ID" value="KAF2126730.1"/>
    <property type="molecule type" value="Genomic_DNA"/>
</dbReference>
<dbReference type="InterPro" id="IPR000719">
    <property type="entry name" value="Prot_kinase_dom"/>
</dbReference>
<reference evidence="3" key="1">
    <citation type="journal article" date="2020" name="Stud. Mycol.">
        <title>101 Dothideomycetes genomes: a test case for predicting lifestyles and emergence of pathogens.</title>
        <authorList>
            <person name="Haridas S."/>
            <person name="Albert R."/>
            <person name="Binder M."/>
            <person name="Bloem J."/>
            <person name="Labutti K."/>
            <person name="Salamov A."/>
            <person name="Andreopoulos B."/>
            <person name="Baker S."/>
            <person name="Barry K."/>
            <person name="Bills G."/>
            <person name="Bluhm B."/>
            <person name="Cannon C."/>
            <person name="Castanera R."/>
            <person name="Culley D."/>
            <person name="Daum C."/>
            <person name="Ezra D."/>
            <person name="Gonzalez J."/>
            <person name="Henrissat B."/>
            <person name="Kuo A."/>
            <person name="Liang C."/>
            <person name="Lipzen A."/>
            <person name="Lutzoni F."/>
            <person name="Magnuson J."/>
            <person name="Mondo S."/>
            <person name="Nolan M."/>
            <person name="Ohm R."/>
            <person name="Pangilinan J."/>
            <person name="Park H.-J."/>
            <person name="Ramirez L."/>
            <person name="Alfaro M."/>
            <person name="Sun H."/>
            <person name="Tritt A."/>
            <person name="Yoshinaga Y."/>
            <person name="Zwiers L.-H."/>
            <person name="Turgeon B."/>
            <person name="Goodwin S."/>
            <person name="Spatafora J."/>
            <person name="Crous P."/>
            <person name="Grigoriev I."/>
        </authorList>
    </citation>
    <scope>NUCLEOTIDE SEQUENCE</scope>
    <source>
        <strain evidence="3">CBS 119687</strain>
    </source>
</reference>
<accession>A0A6A6A4K1</accession>
<evidence type="ECO:0000313" key="4">
    <source>
        <dbReference type="Proteomes" id="UP000799771"/>
    </source>
</evidence>
<feature type="compositionally biased region" description="Low complexity" evidence="1">
    <location>
        <begin position="443"/>
        <end position="476"/>
    </location>
</feature>
<sequence>MADATGLGPLKTARGYYERAWRQELKRIHPHWTAATIRKNLKWLWDSRTQAEEDACQLLVDNGASAHPVIDVNIAPHSSVEDNMPPDARAAFWSTWAAQAGVAPVVLPAVLPAPAPVPAPVLPVQPLNSSVTFLPAIPHMTELPKFPTERDEHADWVAHDPSDLISFPDSTPADRWQGARMLGRGAKGVVGLFVKLDEHDNIVDRVAIKDTAKDPPEVWFDLIRWRDRLPMDIAILERLETQGAHLNILAYRGYRLSTIQQRYRLYNAVCDYGCLMDALEFYSAPWRRRRNTHRKMEFDTIFGTDEAKRLAAAAYEFASPFDSVAAAQKALATEDLWGDGEVDDWKKGPFALPTEVIPEAFLWEVFRCLVEACSYLESGAGVDLGPGKDWRPILHADLHLQNVFVMPPEPDTGERVDEDMASPGEEGDGEDGRKTYVDGPEPSSRTSTERNSTSKAQATTTKTTHGTTSPTTAPRT</sequence>
<evidence type="ECO:0000259" key="2">
    <source>
        <dbReference type="PROSITE" id="PS50011"/>
    </source>
</evidence>